<dbReference type="Gene3D" id="1.10.287.1350">
    <property type="match status" value="1"/>
</dbReference>
<evidence type="ECO:0000259" key="6">
    <source>
        <dbReference type="Pfam" id="PF08100"/>
    </source>
</evidence>
<dbReference type="InterPro" id="IPR012967">
    <property type="entry name" value="COMT_dimerisation"/>
</dbReference>
<evidence type="ECO:0000256" key="2">
    <source>
        <dbReference type="ARBA" id="ARBA00022679"/>
    </source>
</evidence>
<feature type="domain" description="O-methyltransferase C-terminal" evidence="5">
    <location>
        <begin position="114"/>
        <end position="316"/>
    </location>
</feature>
<evidence type="ECO:0000259" key="5">
    <source>
        <dbReference type="Pfam" id="PF00891"/>
    </source>
</evidence>
<dbReference type="Pfam" id="PF00891">
    <property type="entry name" value="Methyltransf_2"/>
    <property type="match status" value="1"/>
</dbReference>
<dbReference type="Gene3D" id="3.40.50.150">
    <property type="entry name" value="Vaccinia Virus protein VP39"/>
    <property type="match status" value="1"/>
</dbReference>
<evidence type="ECO:0000256" key="1">
    <source>
        <dbReference type="ARBA" id="ARBA00022603"/>
    </source>
</evidence>
<feature type="active site" description="Proton acceptor" evidence="4">
    <location>
        <position position="246"/>
    </location>
</feature>
<dbReference type="AlphaFoldDB" id="A0A0K1H346"/>
<evidence type="ECO:0000256" key="4">
    <source>
        <dbReference type="PIRSR" id="PIRSR005739-1"/>
    </source>
</evidence>
<dbReference type="PROSITE" id="PS51683">
    <property type="entry name" value="SAM_OMT_II"/>
    <property type="match status" value="1"/>
</dbReference>
<dbReference type="PIRSF" id="PIRSF005739">
    <property type="entry name" value="O-mtase"/>
    <property type="match status" value="1"/>
</dbReference>
<organism evidence="7">
    <name type="scientific">Streptomyces bottropensis</name>
    <dbReference type="NCBI Taxonomy" id="42235"/>
    <lineage>
        <taxon>Bacteria</taxon>
        <taxon>Bacillati</taxon>
        <taxon>Actinomycetota</taxon>
        <taxon>Actinomycetes</taxon>
        <taxon>Kitasatosporales</taxon>
        <taxon>Streptomycetaceae</taxon>
        <taxon>Streptomyces</taxon>
    </lineage>
</organism>
<dbReference type="InterPro" id="IPR036390">
    <property type="entry name" value="WH_DNA-bd_sf"/>
</dbReference>
<accession>A0A0K1H346</accession>
<dbReference type="Pfam" id="PF08100">
    <property type="entry name" value="Dimerisation"/>
    <property type="match status" value="1"/>
</dbReference>
<dbReference type="SUPFAM" id="SSF46785">
    <property type="entry name" value="Winged helix' DNA-binding domain"/>
    <property type="match status" value="1"/>
</dbReference>
<name>A0A0K1H346_9ACTN</name>
<proteinExistence type="predicted"/>
<keyword evidence="3" id="KW-0949">S-adenosyl-L-methionine</keyword>
<keyword evidence="2" id="KW-0808">Transferase</keyword>
<reference evidence="7" key="1">
    <citation type="journal article" date="2015" name="Chem. Sci.">
        <title>Biosynthesis of trioxacarcin revealing a different starter unit and complex tailoring steps for type II polyketide synthase.</title>
        <authorList>
            <person name="Zhang M."/>
            <person name="Hou X.-F."/>
            <person name="Qi L.-H."/>
            <person name="Yin Y."/>
            <person name="Li Q."/>
            <person name="Pan H.-X."/>
            <person name="Chen X.-Y."/>
            <person name="Tang G.-L."/>
        </authorList>
    </citation>
    <scope>NUCLEOTIDE SEQUENCE</scope>
    <source>
        <strain evidence="7">DO-45</strain>
    </source>
</reference>
<dbReference type="GO" id="GO:0008171">
    <property type="term" value="F:O-methyltransferase activity"/>
    <property type="evidence" value="ECO:0007669"/>
    <property type="project" value="InterPro"/>
</dbReference>
<dbReference type="GO" id="GO:0046983">
    <property type="term" value="F:protein dimerization activity"/>
    <property type="evidence" value="ECO:0007669"/>
    <property type="project" value="InterPro"/>
</dbReference>
<dbReference type="SUPFAM" id="SSF53335">
    <property type="entry name" value="S-adenosyl-L-methionine-dependent methyltransferases"/>
    <property type="match status" value="1"/>
</dbReference>
<dbReference type="Gene3D" id="1.10.10.10">
    <property type="entry name" value="Winged helix-like DNA-binding domain superfamily/Winged helix DNA-binding domain"/>
    <property type="match status" value="1"/>
</dbReference>
<dbReference type="InterPro" id="IPR001077">
    <property type="entry name" value="COMT_C"/>
</dbReference>
<dbReference type="InterPro" id="IPR036388">
    <property type="entry name" value="WH-like_DNA-bd_sf"/>
</dbReference>
<dbReference type="PANTHER" id="PTHR43712">
    <property type="entry name" value="PUTATIVE (AFU_ORTHOLOGUE AFUA_4G14580)-RELATED"/>
    <property type="match status" value="1"/>
</dbReference>
<protein>
    <submittedName>
        <fullName evidence="7">TxnM2</fullName>
    </submittedName>
</protein>
<dbReference type="GO" id="GO:0032259">
    <property type="term" value="P:methylation"/>
    <property type="evidence" value="ECO:0007669"/>
    <property type="project" value="UniProtKB-KW"/>
</dbReference>
<evidence type="ECO:0000256" key="3">
    <source>
        <dbReference type="ARBA" id="ARBA00022691"/>
    </source>
</evidence>
<feature type="domain" description="O-methyltransferase dimerisation" evidence="6">
    <location>
        <begin position="17"/>
        <end position="89"/>
    </location>
</feature>
<dbReference type="PANTHER" id="PTHR43712:SF2">
    <property type="entry name" value="O-METHYLTRANSFERASE CICE"/>
    <property type="match status" value="1"/>
</dbReference>
<dbReference type="CDD" id="cd02440">
    <property type="entry name" value="AdoMet_MTases"/>
    <property type="match status" value="1"/>
</dbReference>
<dbReference type="InterPro" id="IPR016461">
    <property type="entry name" value="COMT-like"/>
</dbReference>
<sequence length="340" mass="36551">MSSALEQDSSLRLLALGDGFIYARALHLAAELGIADLLADGPQPMEELSRRTATDPRTLHSMLRALAGCGVFTEQPPGCFALTAVGECLRSDHPRSVRTTIAQSGRITARAFAHADHALRTGEGAFATAFGQPFWEFLRDNPEEGAAFDAAMQEHSRVERGAIIEAYDFPDTGRIVDVGGGDGTLLATVLQDRPGTTGVLFDLPHVVERNCIETAGLADRCEIVGGDVFGELPPGGDLYLMKSVLHGWTDSEVLSILRGCRRAMKRDSRLLLIERVIPPGDVPHTSKAFDFAMHVMAGGQERTGDEYARLLVEAGFVVGRFIPTGSVQSIVEATLPGAQR</sequence>
<dbReference type="InterPro" id="IPR029063">
    <property type="entry name" value="SAM-dependent_MTases_sf"/>
</dbReference>
<evidence type="ECO:0000313" key="7">
    <source>
        <dbReference type="EMBL" id="AKT74301.1"/>
    </source>
</evidence>
<dbReference type="EMBL" id="KP410250">
    <property type="protein sequence ID" value="AKT74301.1"/>
    <property type="molecule type" value="Genomic_DNA"/>
</dbReference>
<keyword evidence="1" id="KW-0489">Methyltransferase</keyword>